<dbReference type="AlphaFoldDB" id="A0A5J4JGU2"/>
<keyword evidence="3" id="KW-1185">Reference proteome</keyword>
<dbReference type="Gene3D" id="1.10.260.40">
    <property type="entry name" value="lambda repressor-like DNA-binding domains"/>
    <property type="match status" value="1"/>
</dbReference>
<gene>
    <name evidence="2" type="ORF">BpJC7_26160</name>
</gene>
<evidence type="ECO:0000259" key="1">
    <source>
        <dbReference type="PROSITE" id="PS50943"/>
    </source>
</evidence>
<dbReference type="SUPFAM" id="SSF47413">
    <property type="entry name" value="lambda repressor-like DNA-binding domains"/>
    <property type="match status" value="1"/>
</dbReference>
<protein>
    <recommendedName>
        <fullName evidence="1">HTH cro/C1-type domain-containing protein</fullName>
    </recommendedName>
</protein>
<dbReference type="PROSITE" id="PS50943">
    <property type="entry name" value="HTH_CROC1"/>
    <property type="match status" value="1"/>
</dbReference>
<dbReference type="Proteomes" id="UP000391919">
    <property type="component" value="Unassembled WGS sequence"/>
</dbReference>
<accession>A0A5J4JGU2</accession>
<evidence type="ECO:0000313" key="3">
    <source>
        <dbReference type="Proteomes" id="UP000391919"/>
    </source>
</evidence>
<name>A0A5J4JGU2_9BACI</name>
<dbReference type="CDD" id="cd00093">
    <property type="entry name" value="HTH_XRE"/>
    <property type="match status" value="1"/>
</dbReference>
<dbReference type="InterPro" id="IPR010982">
    <property type="entry name" value="Lambda_DNA-bd_dom_sf"/>
</dbReference>
<dbReference type="GO" id="GO:0003677">
    <property type="term" value="F:DNA binding"/>
    <property type="evidence" value="ECO:0007669"/>
    <property type="project" value="InterPro"/>
</dbReference>
<dbReference type="InterPro" id="IPR001387">
    <property type="entry name" value="Cro/C1-type_HTH"/>
</dbReference>
<reference evidence="2 3" key="1">
    <citation type="submission" date="2019-09" db="EMBL/GenBank/DDBJ databases">
        <title>Draft genome sequence of Bacillus sp. JC-7.</title>
        <authorList>
            <person name="Tanaka N."/>
            <person name="Shiwa Y."/>
            <person name="Fujita N."/>
            <person name="Tanasupawat S."/>
        </authorList>
    </citation>
    <scope>NUCLEOTIDE SEQUENCE [LARGE SCALE GENOMIC DNA]</scope>
    <source>
        <strain evidence="2 3">JC-7</strain>
    </source>
</reference>
<dbReference type="Pfam" id="PF01381">
    <property type="entry name" value="HTH_3"/>
    <property type="match status" value="1"/>
</dbReference>
<feature type="domain" description="HTH cro/C1-type" evidence="1">
    <location>
        <begin position="8"/>
        <end position="62"/>
    </location>
</feature>
<evidence type="ECO:0000313" key="2">
    <source>
        <dbReference type="EMBL" id="GER71313.1"/>
    </source>
</evidence>
<dbReference type="SMART" id="SM00530">
    <property type="entry name" value="HTH_XRE"/>
    <property type="match status" value="1"/>
</dbReference>
<comment type="caution">
    <text evidence="2">The sequence shown here is derived from an EMBL/GenBank/DDBJ whole genome shotgun (WGS) entry which is preliminary data.</text>
</comment>
<sequence length="71" mass="8084">MLLSRQLVRFIRQNNRLSQREFANRLGVSNSYIALVETGIKPVTANLSKKIAKEFDIDVEYVEAAKRFIGG</sequence>
<proteinExistence type="predicted"/>
<organism evidence="2 3">
    <name type="scientific">Weizmannia acidilactici</name>
    <dbReference type="NCBI Taxonomy" id="2607726"/>
    <lineage>
        <taxon>Bacteria</taxon>
        <taxon>Bacillati</taxon>
        <taxon>Bacillota</taxon>
        <taxon>Bacilli</taxon>
        <taxon>Bacillales</taxon>
        <taxon>Bacillaceae</taxon>
        <taxon>Heyndrickxia</taxon>
    </lineage>
</organism>
<dbReference type="RefSeq" id="WP_151706127.1">
    <property type="nucleotide sequence ID" value="NZ_BKZQ01000043.1"/>
</dbReference>
<dbReference type="EMBL" id="BKZQ01000043">
    <property type="protein sequence ID" value="GER71313.1"/>
    <property type="molecule type" value="Genomic_DNA"/>
</dbReference>